<organism evidence="1 2">
    <name type="scientific">Aspergillus taichungensis</name>
    <dbReference type="NCBI Taxonomy" id="482145"/>
    <lineage>
        <taxon>Eukaryota</taxon>
        <taxon>Fungi</taxon>
        <taxon>Dikarya</taxon>
        <taxon>Ascomycota</taxon>
        <taxon>Pezizomycotina</taxon>
        <taxon>Eurotiomycetes</taxon>
        <taxon>Eurotiomycetidae</taxon>
        <taxon>Eurotiales</taxon>
        <taxon>Aspergillaceae</taxon>
        <taxon>Aspergillus</taxon>
        <taxon>Aspergillus subgen. Circumdati</taxon>
    </lineage>
</organism>
<gene>
    <name evidence="1" type="ORF">BDW42DRAFT_131670</name>
</gene>
<protein>
    <submittedName>
        <fullName evidence="1">Uncharacterized protein</fullName>
    </submittedName>
</protein>
<name>A0A2J5I6Z6_9EURO</name>
<dbReference type="AlphaFoldDB" id="A0A2J5I6Z6"/>
<sequence>MTATAPKYQIGIHSGLSQFHFIAILPTWFPRDTPDDQFDYVKSMKHPHSYQLAQILKDHYEKEFYHCVFRSMDSHLLMSSEFVIQTDIKDGTTELSSDLGKKGVKLRRNHA</sequence>
<reference evidence="2" key="1">
    <citation type="submission" date="2017-12" db="EMBL/GenBank/DDBJ databases">
        <authorList>
            <consortium name="DOE Joint Genome Institute"/>
            <person name="Mondo S.J."/>
            <person name="Kjaerbolling I."/>
            <person name="Vesth T.C."/>
            <person name="Frisvad J.C."/>
            <person name="Nybo J.L."/>
            <person name="Theobald S."/>
            <person name="Kuo A."/>
            <person name="Bowyer P."/>
            <person name="Matsuda Y."/>
            <person name="Lyhne E.K."/>
            <person name="Kogle M.E."/>
            <person name="Clum A."/>
            <person name="Lipzen A."/>
            <person name="Salamov A."/>
            <person name="Ngan C.Y."/>
            <person name="Daum C."/>
            <person name="Chiniquy J."/>
            <person name="Barry K."/>
            <person name="LaButti K."/>
            <person name="Haridas S."/>
            <person name="Simmons B.A."/>
            <person name="Magnuson J.K."/>
            <person name="Mortensen U.H."/>
            <person name="Larsen T.O."/>
            <person name="Grigoriev I.V."/>
            <person name="Baker S.E."/>
            <person name="Andersen M.R."/>
            <person name="Nordberg H.P."/>
            <person name="Cantor M.N."/>
            <person name="Hua S.X."/>
        </authorList>
    </citation>
    <scope>NUCLEOTIDE SEQUENCE [LARGE SCALE GENOMIC DNA]</scope>
    <source>
        <strain evidence="2">IBT 19404</strain>
    </source>
</reference>
<dbReference type="Proteomes" id="UP000235023">
    <property type="component" value="Unassembled WGS sequence"/>
</dbReference>
<accession>A0A2J5I6Z6</accession>
<keyword evidence="2" id="KW-1185">Reference proteome</keyword>
<evidence type="ECO:0000313" key="2">
    <source>
        <dbReference type="Proteomes" id="UP000235023"/>
    </source>
</evidence>
<dbReference type="EMBL" id="KZ559502">
    <property type="protein sequence ID" value="PLN85758.1"/>
    <property type="molecule type" value="Genomic_DNA"/>
</dbReference>
<evidence type="ECO:0000313" key="1">
    <source>
        <dbReference type="EMBL" id="PLN85758.1"/>
    </source>
</evidence>
<proteinExistence type="predicted"/>